<feature type="domain" description="NrtR DNA-binding winged helix" evidence="2">
    <location>
        <begin position="183"/>
        <end position="243"/>
    </location>
</feature>
<dbReference type="InterPro" id="IPR015797">
    <property type="entry name" value="NUDIX_hydrolase-like_dom_sf"/>
</dbReference>
<evidence type="ECO:0000313" key="3">
    <source>
        <dbReference type="EMBL" id="MEN3230678.1"/>
    </source>
</evidence>
<protein>
    <submittedName>
        <fullName evidence="3">NUDIX domain-containing protein</fullName>
    </submittedName>
</protein>
<dbReference type="EMBL" id="JAQYXL010000001">
    <property type="protein sequence ID" value="MEN3230678.1"/>
    <property type="molecule type" value="Genomic_DNA"/>
</dbReference>
<dbReference type="SUPFAM" id="SSF55811">
    <property type="entry name" value="Nudix"/>
    <property type="match status" value="1"/>
</dbReference>
<accession>A0ABU9ZGU0</accession>
<keyword evidence="4" id="KW-1185">Reference proteome</keyword>
<dbReference type="Pfam" id="PF21906">
    <property type="entry name" value="WHD_NrtR"/>
    <property type="match status" value="1"/>
</dbReference>
<dbReference type="RefSeq" id="WP_183667033.1">
    <property type="nucleotide sequence ID" value="NZ_JACHOS010000003.1"/>
</dbReference>
<sequence length="252" mass="27389">MSSAESEAAFLARYDPADYARPAVAVDLVLLGLSGARPAILLLQRDRHPHAGRHALPGGFVGIDEALEDAAARVLREKAGGARAHLEQLYTFGAVERDPRMRIITVAYLALLTEAAFAEALARAPALRLGTVVTSAGEESAGEEPVTVRATDGAALPLAFDHAEIVALALRRLRGKLDYSEVGFALLPELFTLRQLQDVHEAILGTRLNKPAFRRRMLDRGWLDPTGRFETGTSYRPAELYRFRPAPSQSPS</sequence>
<gene>
    <name evidence="3" type="ORF">PUR21_24155</name>
</gene>
<dbReference type="PANTHER" id="PTHR43736:SF4">
    <property type="entry name" value="SLR1690 PROTEIN"/>
    <property type="match status" value="1"/>
</dbReference>
<name>A0ABU9ZGU0_9HYPH</name>
<proteinExistence type="predicted"/>
<dbReference type="PANTHER" id="PTHR43736">
    <property type="entry name" value="ADP-RIBOSE PYROPHOSPHATASE"/>
    <property type="match status" value="1"/>
</dbReference>
<dbReference type="Pfam" id="PF00293">
    <property type="entry name" value="NUDIX"/>
    <property type="match status" value="1"/>
</dbReference>
<evidence type="ECO:0000259" key="2">
    <source>
        <dbReference type="Pfam" id="PF21906"/>
    </source>
</evidence>
<dbReference type="Gene3D" id="1.10.10.10">
    <property type="entry name" value="Winged helix-like DNA-binding domain superfamily/Winged helix DNA-binding domain"/>
    <property type="match status" value="1"/>
</dbReference>
<dbReference type="CDD" id="cd18873">
    <property type="entry name" value="NUDIX_NadM_like"/>
    <property type="match status" value="1"/>
</dbReference>
<comment type="caution">
    <text evidence="3">The sequence shown here is derived from an EMBL/GenBank/DDBJ whole genome shotgun (WGS) entry which is preliminary data.</text>
</comment>
<reference evidence="3 4" key="1">
    <citation type="journal article" date="2023" name="PLoS ONE">
        <title>Complete genome assembly of Hawai'i environmental nontuberculous mycobacteria reveals unexpected co-isolation with methylobacteria.</title>
        <authorList>
            <person name="Hendrix J."/>
            <person name="Epperson L.E."/>
            <person name="Tong E.I."/>
            <person name="Chan Y.L."/>
            <person name="Hasan N.A."/>
            <person name="Dawrs S.N."/>
            <person name="Norton G.J."/>
            <person name="Virdi R."/>
            <person name="Crooks J.L."/>
            <person name="Chan E.D."/>
            <person name="Honda J.R."/>
            <person name="Strong M."/>
        </authorList>
    </citation>
    <scope>NUCLEOTIDE SEQUENCE [LARGE SCALE GENOMIC DNA]</scope>
    <source>
        <strain evidence="3 4">NJH_HI01</strain>
    </source>
</reference>
<evidence type="ECO:0000313" key="4">
    <source>
        <dbReference type="Proteomes" id="UP001404845"/>
    </source>
</evidence>
<dbReference type="InterPro" id="IPR036390">
    <property type="entry name" value="WH_DNA-bd_sf"/>
</dbReference>
<feature type="domain" description="Nudix hydrolase" evidence="1">
    <location>
        <begin position="23"/>
        <end position="114"/>
    </location>
</feature>
<evidence type="ECO:0000259" key="1">
    <source>
        <dbReference type="Pfam" id="PF00293"/>
    </source>
</evidence>
<dbReference type="SUPFAM" id="SSF46785">
    <property type="entry name" value="Winged helix' DNA-binding domain"/>
    <property type="match status" value="1"/>
</dbReference>
<dbReference type="InterPro" id="IPR036388">
    <property type="entry name" value="WH-like_DNA-bd_sf"/>
</dbReference>
<organism evidence="3 4">
    <name type="scientific">Methylorubrum rhodesianum</name>
    <dbReference type="NCBI Taxonomy" id="29427"/>
    <lineage>
        <taxon>Bacteria</taxon>
        <taxon>Pseudomonadati</taxon>
        <taxon>Pseudomonadota</taxon>
        <taxon>Alphaproteobacteria</taxon>
        <taxon>Hyphomicrobiales</taxon>
        <taxon>Methylobacteriaceae</taxon>
        <taxon>Methylorubrum</taxon>
    </lineage>
</organism>
<dbReference type="Proteomes" id="UP001404845">
    <property type="component" value="Unassembled WGS sequence"/>
</dbReference>
<dbReference type="Gene3D" id="3.90.79.10">
    <property type="entry name" value="Nucleoside Triphosphate Pyrophosphohydrolase"/>
    <property type="match status" value="1"/>
</dbReference>
<dbReference type="InterPro" id="IPR000086">
    <property type="entry name" value="NUDIX_hydrolase_dom"/>
</dbReference>
<dbReference type="InterPro" id="IPR054105">
    <property type="entry name" value="WHD_NrtR"/>
</dbReference>